<evidence type="ECO:0000313" key="1">
    <source>
        <dbReference type="EMBL" id="KAJ2990272.1"/>
    </source>
</evidence>
<evidence type="ECO:0000313" key="2">
    <source>
        <dbReference type="Proteomes" id="UP001143856"/>
    </source>
</evidence>
<protein>
    <submittedName>
        <fullName evidence="1">Uncharacterized protein</fullName>
    </submittedName>
</protein>
<dbReference type="EMBL" id="JAPDGR010000435">
    <property type="protein sequence ID" value="KAJ2990272.1"/>
    <property type="molecule type" value="Genomic_DNA"/>
</dbReference>
<organism evidence="1 2">
    <name type="scientific">Xylaria curta</name>
    <dbReference type="NCBI Taxonomy" id="42375"/>
    <lineage>
        <taxon>Eukaryota</taxon>
        <taxon>Fungi</taxon>
        <taxon>Dikarya</taxon>
        <taxon>Ascomycota</taxon>
        <taxon>Pezizomycotina</taxon>
        <taxon>Sordariomycetes</taxon>
        <taxon>Xylariomycetidae</taxon>
        <taxon>Xylariales</taxon>
        <taxon>Xylariaceae</taxon>
        <taxon>Xylaria</taxon>
    </lineage>
</organism>
<reference evidence="1" key="1">
    <citation type="submission" date="2022-10" db="EMBL/GenBank/DDBJ databases">
        <title>Genome Sequence of Xylaria curta.</title>
        <authorList>
            <person name="Buettner E."/>
        </authorList>
    </citation>
    <scope>NUCLEOTIDE SEQUENCE</scope>
    <source>
        <strain evidence="1">Babe10</strain>
    </source>
</reference>
<name>A0ACC1PF52_9PEZI</name>
<keyword evidence="2" id="KW-1185">Reference proteome</keyword>
<gene>
    <name evidence="1" type="ORF">NUW58_g3036</name>
</gene>
<accession>A0ACC1PF52</accession>
<sequence>MAPYTQIPSRPRLNDFVDENRVQSLTINVNLSDQTREDLIRHKGGIPKRRPSFFGCERQVDLDDLESAVIEFIQSCNSTKLVLIGFEMPAEWTYLLRNFPKAIPYFSFWIDLRDIAKDITAIGVIPGRVSVLQTLGYHWKDIKGFNKQKHGSADNAGNDAVSVLAMANAFLSPENQEKLQFRQKCDQIAQYTFNKKKIIFGATIQSQNMLLPGIINSPMKLARYFFDFMPISTRLEYAEIAFITFGNITHLNHFIQKNDQPQLATGEILSVIPVIKRSTGIGEATGREEKQRLRAIKKAERLEYDIDLNEGYMTILEPGASIQDTQ</sequence>
<comment type="caution">
    <text evidence="1">The sequence shown here is derived from an EMBL/GenBank/DDBJ whole genome shotgun (WGS) entry which is preliminary data.</text>
</comment>
<dbReference type="Proteomes" id="UP001143856">
    <property type="component" value="Unassembled WGS sequence"/>
</dbReference>
<proteinExistence type="predicted"/>